<evidence type="ECO:0000256" key="1">
    <source>
        <dbReference type="SAM" id="SignalP"/>
    </source>
</evidence>
<proteinExistence type="predicted"/>
<sequence>MYATIAAAIVSMLLAGASGVAAASGDEAGEIVWGVLDFAPYSIPSGPHQGEGIRDKILEVLKEQLPQYRHREVQASAARIFSSMQEGRPWCMVGAVKVPEREAFGYFSLPAQVHLPQGVVVRKSRLAQFEALGELSMDKLLAQASLRTSFHGARSYPPEVREAMDRQPQVRRHTGDAEPIRMILADRLDYAIEFPLIASYYAKQLGQEGELAVLPLREMPDSLAGRVMCTKNEWGARVIERVDEVLRLLRPTPRYRLINERWYSQGDVQRVRRLYEPMLLKSD</sequence>
<feature type="signal peptide" evidence="1">
    <location>
        <begin position="1"/>
        <end position="22"/>
    </location>
</feature>
<dbReference type="SUPFAM" id="SSF53850">
    <property type="entry name" value="Periplasmic binding protein-like II"/>
    <property type="match status" value="1"/>
</dbReference>
<gene>
    <name evidence="2" type="ORF">HLB44_23125</name>
</gene>
<evidence type="ECO:0000313" key="2">
    <source>
        <dbReference type="EMBL" id="NRF69902.1"/>
    </source>
</evidence>
<comment type="caution">
    <text evidence="2">The sequence shown here is derived from an EMBL/GenBank/DDBJ whole genome shotgun (WGS) entry which is preliminary data.</text>
</comment>
<dbReference type="InterPro" id="IPR011972">
    <property type="entry name" value="CHP02285"/>
</dbReference>
<evidence type="ECO:0000313" key="3">
    <source>
        <dbReference type="Proteomes" id="UP000737171"/>
    </source>
</evidence>
<reference evidence="2 3" key="1">
    <citation type="submission" date="2020-05" db="EMBL/GenBank/DDBJ databases">
        <title>Aquincola sp. isolate from soil.</title>
        <authorList>
            <person name="Han J."/>
            <person name="Kim D.-U."/>
        </authorList>
    </citation>
    <scope>NUCLEOTIDE SEQUENCE [LARGE SCALE GENOMIC DNA]</scope>
    <source>
        <strain evidence="2 3">S2</strain>
    </source>
</reference>
<dbReference type="RefSeq" id="WP_173127742.1">
    <property type="nucleotide sequence ID" value="NZ_JABRWJ010000007.1"/>
</dbReference>
<protein>
    <submittedName>
        <fullName evidence="2">TIGR02285 family protein</fullName>
    </submittedName>
</protein>
<feature type="chain" id="PRO_5047111809" evidence="1">
    <location>
        <begin position="23"/>
        <end position="283"/>
    </location>
</feature>
<accession>A0ABX2EMK9</accession>
<dbReference type="NCBIfam" id="TIGR02285">
    <property type="entry name" value="TIGR02285 family protein"/>
    <property type="match status" value="1"/>
</dbReference>
<organism evidence="2 3">
    <name type="scientific">Pseudaquabacterium terrae</name>
    <dbReference type="NCBI Taxonomy" id="2732868"/>
    <lineage>
        <taxon>Bacteria</taxon>
        <taxon>Pseudomonadati</taxon>
        <taxon>Pseudomonadota</taxon>
        <taxon>Betaproteobacteria</taxon>
        <taxon>Burkholderiales</taxon>
        <taxon>Sphaerotilaceae</taxon>
        <taxon>Pseudaquabacterium</taxon>
    </lineage>
</organism>
<dbReference type="EMBL" id="JABRWJ010000007">
    <property type="protein sequence ID" value="NRF69902.1"/>
    <property type="molecule type" value="Genomic_DNA"/>
</dbReference>
<keyword evidence="3" id="KW-1185">Reference proteome</keyword>
<dbReference type="Proteomes" id="UP000737171">
    <property type="component" value="Unassembled WGS sequence"/>
</dbReference>
<keyword evidence="1" id="KW-0732">Signal</keyword>
<name>A0ABX2EMK9_9BURK</name>
<dbReference type="Gene3D" id="3.40.190.10">
    <property type="entry name" value="Periplasmic binding protein-like II"/>
    <property type="match status" value="2"/>
</dbReference>